<evidence type="ECO:0000313" key="2">
    <source>
        <dbReference type="EMBL" id="KAK1136427.1"/>
    </source>
</evidence>
<organism evidence="2 3">
    <name type="scientific">Melipona bicolor</name>
    <dbReference type="NCBI Taxonomy" id="60889"/>
    <lineage>
        <taxon>Eukaryota</taxon>
        <taxon>Metazoa</taxon>
        <taxon>Ecdysozoa</taxon>
        <taxon>Arthropoda</taxon>
        <taxon>Hexapoda</taxon>
        <taxon>Insecta</taxon>
        <taxon>Pterygota</taxon>
        <taxon>Neoptera</taxon>
        <taxon>Endopterygota</taxon>
        <taxon>Hymenoptera</taxon>
        <taxon>Apocrita</taxon>
        <taxon>Aculeata</taxon>
        <taxon>Apoidea</taxon>
        <taxon>Anthophila</taxon>
        <taxon>Apidae</taxon>
        <taxon>Melipona</taxon>
    </lineage>
</organism>
<keyword evidence="3" id="KW-1185">Reference proteome</keyword>
<evidence type="ECO:0008006" key="4">
    <source>
        <dbReference type="Google" id="ProtNLM"/>
    </source>
</evidence>
<dbReference type="GO" id="GO:0009235">
    <property type="term" value="P:cobalamin metabolic process"/>
    <property type="evidence" value="ECO:0007669"/>
    <property type="project" value="InterPro"/>
</dbReference>
<dbReference type="PANTHER" id="PTHR13192:SF3">
    <property type="entry name" value="COBALAMIN TRAFFICKING PROTEIN CBLD"/>
    <property type="match status" value="1"/>
</dbReference>
<dbReference type="Pfam" id="PF10229">
    <property type="entry name" value="MMADHC"/>
    <property type="match status" value="1"/>
</dbReference>
<dbReference type="AlphaFoldDB" id="A0AA40KXN4"/>
<feature type="region of interest" description="Disordered" evidence="1">
    <location>
        <begin position="117"/>
        <end position="139"/>
    </location>
</feature>
<proteinExistence type="predicted"/>
<protein>
    <recommendedName>
        <fullName evidence="4">Methylmalonic aciduria and homocystinuria type D protein, mitochondrial</fullName>
    </recommendedName>
</protein>
<evidence type="ECO:0000256" key="1">
    <source>
        <dbReference type="SAM" id="MobiDB-lite"/>
    </source>
</evidence>
<dbReference type="EMBL" id="JAHYIQ010000001">
    <property type="protein sequence ID" value="KAK1136427.1"/>
    <property type="molecule type" value="Genomic_DNA"/>
</dbReference>
<dbReference type="GO" id="GO:0005739">
    <property type="term" value="C:mitochondrion"/>
    <property type="evidence" value="ECO:0007669"/>
    <property type="project" value="TreeGrafter"/>
</dbReference>
<dbReference type="Proteomes" id="UP001177670">
    <property type="component" value="Unassembled WGS sequence"/>
</dbReference>
<gene>
    <name evidence="2" type="ORF">K0M31_000982</name>
</gene>
<sequence length="305" mass="34684">MKKKKKEIEHNLRDMIHFQMLCVKYAKGTGARTLLNVLSKNYYSRRSDKSTNSYKVVQTNGENLNDVDGAVLGINSNWELLTPRGFRFYLPGSIGPGWSDVTTTIQVRTQLVDFPSNNEQISTNSSKEKPVRRPSRLKGNNQHSMLHCVAQECPLLLRKGIEELFPGCLDVGSPQLTIVTVSQSINAKVMKWNKETETEKLAKCFVLAASDICGKLRRMGYWADFINPFSGQPHLNLQKNNSLYKTDERFRCLGFKILHRSNCKVILYDNNARNFSGNLYTTAPASTEFLKEILHECELVNVNEN</sequence>
<comment type="caution">
    <text evidence="2">The sequence shown here is derived from an EMBL/GenBank/DDBJ whole genome shotgun (WGS) entry which is preliminary data.</text>
</comment>
<evidence type="ECO:0000313" key="3">
    <source>
        <dbReference type="Proteomes" id="UP001177670"/>
    </source>
</evidence>
<dbReference type="PANTHER" id="PTHR13192">
    <property type="entry name" value="MY011 PROTEIN"/>
    <property type="match status" value="1"/>
</dbReference>
<dbReference type="InterPro" id="IPR019362">
    <property type="entry name" value="MMADHC"/>
</dbReference>
<name>A0AA40KXN4_9HYME</name>
<accession>A0AA40KXN4</accession>
<reference evidence="2" key="1">
    <citation type="submission" date="2021-10" db="EMBL/GenBank/DDBJ databases">
        <title>Melipona bicolor Genome sequencing and assembly.</title>
        <authorList>
            <person name="Araujo N.S."/>
            <person name="Arias M.C."/>
        </authorList>
    </citation>
    <scope>NUCLEOTIDE SEQUENCE</scope>
    <source>
        <strain evidence="2">USP_2M_L1-L4_2017</strain>
        <tissue evidence="2">Whole body</tissue>
    </source>
</reference>